<dbReference type="PANTHER" id="PTHR16740:SF1">
    <property type="entry name" value="CYTOCHROME B5-RELATED PROTEIN-RELATED"/>
    <property type="match status" value="1"/>
</dbReference>
<name>A0ABD0Z857_9HEMI</name>
<feature type="transmembrane region" description="Helical" evidence="1">
    <location>
        <begin position="234"/>
        <end position="253"/>
    </location>
</feature>
<organism evidence="3 4">
    <name type="scientific">Ranatra chinensis</name>
    <dbReference type="NCBI Taxonomy" id="642074"/>
    <lineage>
        <taxon>Eukaryota</taxon>
        <taxon>Metazoa</taxon>
        <taxon>Ecdysozoa</taxon>
        <taxon>Arthropoda</taxon>
        <taxon>Hexapoda</taxon>
        <taxon>Insecta</taxon>
        <taxon>Pterygota</taxon>
        <taxon>Neoptera</taxon>
        <taxon>Paraneoptera</taxon>
        <taxon>Hemiptera</taxon>
        <taxon>Heteroptera</taxon>
        <taxon>Panheteroptera</taxon>
        <taxon>Nepomorpha</taxon>
        <taxon>Nepidae</taxon>
        <taxon>Ranatrinae</taxon>
        <taxon>Ranatra</taxon>
    </lineage>
</organism>
<dbReference type="InterPro" id="IPR005804">
    <property type="entry name" value="FA_desaturase_dom"/>
</dbReference>
<dbReference type="Pfam" id="PF00173">
    <property type="entry name" value="Cyt-b5"/>
    <property type="match status" value="1"/>
</dbReference>
<dbReference type="Gene3D" id="3.10.120.10">
    <property type="entry name" value="Cytochrome b5-like heme/steroid binding domain"/>
    <property type="match status" value="1"/>
</dbReference>
<dbReference type="PANTHER" id="PTHR16740">
    <property type="entry name" value="CYTOCHROME B5-RELATED PROTEIN-RELATED"/>
    <property type="match status" value="1"/>
</dbReference>
<evidence type="ECO:0000313" key="3">
    <source>
        <dbReference type="EMBL" id="KAL1140757.1"/>
    </source>
</evidence>
<dbReference type="Proteomes" id="UP001558652">
    <property type="component" value="Unassembled WGS sequence"/>
</dbReference>
<feature type="transmembrane region" description="Helical" evidence="1">
    <location>
        <begin position="157"/>
        <end position="176"/>
    </location>
</feature>
<dbReference type="AlphaFoldDB" id="A0ABD0Z857"/>
<proteinExistence type="predicted"/>
<evidence type="ECO:0000256" key="1">
    <source>
        <dbReference type="SAM" id="Phobius"/>
    </source>
</evidence>
<dbReference type="SUPFAM" id="SSF55856">
    <property type="entry name" value="Cytochrome b5-like heme/steroid binding domain"/>
    <property type="match status" value="1"/>
</dbReference>
<keyword evidence="1" id="KW-1133">Transmembrane helix</keyword>
<keyword evidence="1" id="KW-0812">Transmembrane</keyword>
<protein>
    <recommendedName>
        <fullName evidence="2">Cytochrome b5 heme-binding domain-containing protein</fullName>
    </recommendedName>
</protein>
<dbReference type="PROSITE" id="PS50255">
    <property type="entry name" value="CYTOCHROME_B5_2"/>
    <property type="match status" value="1"/>
</dbReference>
<reference evidence="3 4" key="1">
    <citation type="submission" date="2024-07" db="EMBL/GenBank/DDBJ databases">
        <title>Chromosome-level genome assembly of the water stick insect Ranatra chinensis (Heteroptera: Nepidae).</title>
        <authorList>
            <person name="Liu X."/>
        </authorList>
    </citation>
    <scope>NUCLEOTIDE SEQUENCE [LARGE SCALE GENOMIC DNA]</scope>
    <source>
        <strain evidence="3">Cailab_2021Rc</strain>
        <tissue evidence="3">Muscle</tissue>
    </source>
</reference>
<evidence type="ECO:0000259" key="2">
    <source>
        <dbReference type="PROSITE" id="PS50255"/>
    </source>
</evidence>
<feature type="transmembrane region" description="Helical" evidence="1">
    <location>
        <begin position="273"/>
        <end position="294"/>
    </location>
</feature>
<keyword evidence="1" id="KW-0472">Membrane</keyword>
<accession>A0ABD0Z857</accession>
<feature type="domain" description="Cytochrome b5 heme-binding" evidence="2">
    <location>
        <begin position="26"/>
        <end position="94"/>
    </location>
</feature>
<dbReference type="InterPro" id="IPR036400">
    <property type="entry name" value="Cyt_B5-like_heme/steroid_sf"/>
</dbReference>
<sequence>MSWSEWKYPKWLDETSVRTGKKWLDARREDDGAEGLWRIHDSLYDLNEWIESHPGGRFWIETTKGTDITEAFESHHLSDNPEAILPKFFAKKATGPRNSPFTFNKDGFYHTLKAKVKNHLANVKNGPATPTKIISDTLAGTTIILSILAGYYCNYLIGIAAAVFLTGTVITGHNFFHQRNNWRMYYFNLSLMSARDWRISHALSHHLYPNTIHDLEVSMFEPFFQWLPKPNKTLFARYVSWLYAPIVYTLIYHTQYISRALTNPDGMYEFVPLVIPGAMMIIGGVNLLASFVMWNFILFTSSFIFGCIGLNAAHHHPEIFHDGDVPRADRDWGLFQLDAVRDRLEIKGILPLVITLFGDHSLHHLFPTLDHCHLVELYPILEDTCKEFGYDFKFTTISDLVQGQFLQLARNKSKLKQETN</sequence>
<gene>
    <name evidence="3" type="ORF">AAG570_000687</name>
</gene>
<keyword evidence="4" id="KW-1185">Reference proteome</keyword>
<dbReference type="InterPro" id="IPR001199">
    <property type="entry name" value="Cyt_B5-like_heme/steroid-bd"/>
</dbReference>
<dbReference type="InterPro" id="IPR053100">
    <property type="entry name" value="Cytochrome_b5-related"/>
</dbReference>
<comment type="caution">
    <text evidence="3">The sequence shown here is derived from an EMBL/GenBank/DDBJ whole genome shotgun (WGS) entry which is preliminary data.</text>
</comment>
<evidence type="ECO:0000313" key="4">
    <source>
        <dbReference type="Proteomes" id="UP001558652"/>
    </source>
</evidence>
<dbReference type="Pfam" id="PF00487">
    <property type="entry name" value="FA_desaturase"/>
    <property type="match status" value="1"/>
</dbReference>
<dbReference type="EMBL" id="JBFDAA010000001">
    <property type="protein sequence ID" value="KAL1140757.1"/>
    <property type="molecule type" value="Genomic_DNA"/>
</dbReference>